<name>A0ABT9URW5_9FIRM</name>
<dbReference type="GO" id="GO:0102009">
    <property type="term" value="F:proline dipeptidase activity"/>
    <property type="evidence" value="ECO:0007669"/>
    <property type="project" value="UniProtKB-EC"/>
</dbReference>
<feature type="transmembrane region" description="Helical" evidence="1">
    <location>
        <begin position="21"/>
        <end position="38"/>
    </location>
</feature>
<keyword evidence="1" id="KW-0812">Transmembrane</keyword>
<dbReference type="InterPro" id="IPR029149">
    <property type="entry name" value="Creatin/AminoP/Spt16_N"/>
</dbReference>
<dbReference type="InterPro" id="IPR000587">
    <property type="entry name" value="Creatinase_N"/>
</dbReference>
<organism evidence="4 5">
    <name type="scientific">Eubacterium multiforme</name>
    <dbReference type="NCBI Taxonomy" id="83339"/>
    <lineage>
        <taxon>Bacteria</taxon>
        <taxon>Bacillati</taxon>
        <taxon>Bacillota</taxon>
        <taxon>Clostridia</taxon>
        <taxon>Eubacteriales</taxon>
        <taxon>Eubacteriaceae</taxon>
        <taxon>Eubacterium</taxon>
    </lineage>
</organism>
<gene>
    <name evidence="4" type="ORF">J2S18_000955</name>
</gene>
<dbReference type="RefSeq" id="WP_307483904.1">
    <property type="nucleotide sequence ID" value="NZ_JAUSUF010000002.1"/>
</dbReference>
<evidence type="ECO:0000313" key="4">
    <source>
        <dbReference type="EMBL" id="MDQ0149025.1"/>
    </source>
</evidence>
<dbReference type="Pfam" id="PF01321">
    <property type="entry name" value="Creatinase_N"/>
    <property type="match status" value="1"/>
</dbReference>
<dbReference type="SUPFAM" id="SSF55920">
    <property type="entry name" value="Creatinase/aminopeptidase"/>
    <property type="match status" value="1"/>
</dbReference>
<keyword evidence="4" id="KW-0645">Protease</keyword>
<dbReference type="Pfam" id="PF00557">
    <property type="entry name" value="Peptidase_M24"/>
    <property type="match status" value="1"/>
</dbReference>
<keyword evidence="5" id="KW-1185">Reference proteome</keyword>
<dbReference type="Proteomes" id="UP001228504">
    <property type="component" value="Unassembled WGS sequence"/>
</dbReference>
<protein>
    <submittedName>
        <fullName evidence="4">Xaa-Pro dipeptidase</fullName>
        <ecNumber evidence="4">3.4.13.9</ecNumber>
    </submittedName>
</protein>
<dbReference type="Gene3D" id="3.90.230.10">
    <property type="entry name" value="Creatinase/methionine aminopeptidase superfamily"/>
    <property type="match status" value="1"/>
</dbReference>
<dbReference type="InterPro" id="IPR036005">
    <property type="entry name" value="Creatinase/aminopeptidase-like"/>
</dbReference>
<accession>A0ABT9URW5</accession>
<reference evidence="4 5" key="1">
    <citation type="submission" date="2023-07" db="EMBL/GenBank/DDBJ databases">
        <title>Genomic Encyclopedia of Type Strains, Phase IV (KMG-IV): sequencing the most valuable type-strain genomes for metagenomic binning, comparative biology and taxonomic classification.</title>
        <authorList>
            <person name="Goeker M."/>
        </authorList>
    </citation>
    <scope>NUCLEOTIDE SEQUENCE [LARGE SCALE GENOMIC DNA]</scope>
    <source>
        <strain evidence="4 5">DSM 20694</strain>
    </source>
</reference>
<dbReference type="PANTHER" id="PTHR46112">
    <property type="entry name" value="AMINOPEPTIDASE"/>
    <property type="match status" value="1"/>
</dbReference>
<keyword evidence="1" id="KW-1133">Transmembrane helix</keyword>
<keyword evidence="4" id="KW-0378">Hydrolase</keyword>
<dbReference type="SUPFAM" id="SSF53092">
    <property type="entry name" value="Creatinase/prolidase N-terminal domain"/>
    <property type="match status" value="1"/>
</dbReference>
<dbReference type="InterPro" id="IPR050659">
    <property type="entry name" value="Peptidase_M24B"/>
</dbReference>
<dbReference type="EMBL" id="JAUSUF010000002">
    <property type="protein sequence ID" value="MDQ0149025.1"/>
    <property type="molecule type" value="Genomic_DNA"/>
</dbReference>
<sequence length="360" mass="41721">MIKNRLNKVIIEMKKRKLSQIIISSPSSIFYLTGNWFISGERMLVLLIKTNGEHRLFINKVFKINKDLKLNLDIEYYDDYDDPIEILAKFINKKEKLGVDKRWPSKFLLSLMEIKGAFAYETSFIIEYLRMVKDKEEIELMKESSRRNDKTMKEFLENIREGMTEIDCVKLLKKLYSRNGIDRLSFSPIVAFSNNSSELRHIPNNSILKKGDNILIDIGGVYKSYCSDMTRTVFFKKEPYKKYKKIYNVLKSVNEKAISMIKPGIRFCDIDNFIIKYINDKGYGDYIANKSGHCIGISCHDFGDVSKLNTLKLKAGMIFSIEPGIYLENDIGIRIEDLVLVTGNGSERLNKLSKELTVIK</sequence>
<proteinExistence type="predicted"/>
<keyword evidence="1" id="KW-0472">Membrane</keyword>
<comment type="caution">
    <text evidence="4">The sequence shown here is derived from an EMBL/GenBank/DDBJ whole genome shotgun (WGS) entry which is preliminary data.</text>
</comment>
<evidence type="ECO:0000259" key="2">
    <source>
        <dbReference type="Pfam" id="PF00557"/>
    </source>
</evidence>
<dbReference type="Gene3D" id="3.40.350.10">
    <property type="entry name" value="Creatinase/prolidase N-terminal domain"/>
    <property type="match status" value="1"/>
</dbReference>
<evidence type="ECO:0000256" key="1">
    <source>
        <dbReference type="SAM" id="Phobius"/>
    </source>
</evidence>
<evidence type="ECO:0000313" key="5">
    <source>
        <dbReference type="Proteomes" id="UP001228504"/>
    </source>
</evidence>
<feature type="domain" description="Peptidase M24" evidence="2">
    <location>
        <begin position="139"/>
        <end position="342"/>
    </location>
</feature>
<dbReference type="EC" id="3.4.13.9" evidence="4"/>
<evidence type="ECO:0000259" key="3">
    <source>
        <dbReference type="Pfam" id="PF01321"/>
    </source>
</evidence>
<feature type="domain" description="Creatinase N-terminal" evidence="3">
    <location>
        <begin position="5"/>
        <end position="132"/>
    </location>
</feature>
<dbReference type="PANTHER" id="PTHR46112:SF3">
    <property type="entry name" value="AMINOPEPTIDASE YPDF"/>
    <property type="match status" value="1"/>
</dbReference>
<dbReference type="InterPro" id="IPR000994">
    <property type="entry name" value="Pept_M24"/>
</dbReference>
<keyword evidence="4" id="KW-0224">Dipeptidase</keyword>